<evidence type="ECO:0000256" key="2">
    <source>
        <dbReference type="ARBA" id="ARBA00022692"/>
    </source>
</evidence>
<comment type="caution">
    <text evidence="7">The sequence shown here is derived from an EMBL/GenBank/DDBJ whole genome shotgun (WGS) entry which is preliminary data.</text>
</comment>
<keyword evidence="3 5" id="KW-1133">Transmembrane helix</keyword>
<evidence type="ECO:0000313" key="8">
    <source>
        <dbReference type="Proteomes" id="UP001501736"/>
    </source>
</evidence>
<proteinExistence type="predicted"/>
<name>A0ABP6REG7_9MICC</name>
<dbReference type="Proteomes" id="UP001501736">
    <property type="component" value="Unassembled WGS sequence"/>
</dbReference>
<dbReference type="Pfam" id="PF06271">
    <property type="entry name" value="RDD"/>
    <property type="match status" value="1"/>
</dbReference>
<gene>
    <name evidence="7" type="ORF">GCM10020260_16610</name>
</gene>
<evidence type="ECO:0000256" key="1">
    <source>
        <dbReference type="ARBA" id="ARBA00004141"/>
    </source>
</evidence>
<sequence length="272" mass="29633">MRTVITGEAVQLDLPAASVLVRGLSLMIDLAVYLAAYLGILLLFGAFSGTMAASLDPALTQAAMLSTLILCFVVAPVTVEALSRGRSLGRLILGVRVVRDDGGPVRLRHAIVRGLLLWPEAVLSMGLLPLLCGLLNSRGKRLGDMLAGTYGVLTRQPQTKPMMLPVPQRLSSWTQIADVGRVPDGLALRISRLLQRLDAGGRAVDSEALRRSADQLAAELRPHVMPPPPPSSTVEFLTAVMAERRNREYRRLVRRQERSARLGRRLHALPYT</sequence>
<feature type="domain" description="RDD" evidence="6">
    <location>
        <begin position="17"/>
        <end position="148"/>
    </location>
</feature>
<dbReference type="EMBL" id="BAAAYG010000005">
    <property type="protein sequence ID" value="GAA3284978.1"/>
    <property type="molecule type" value="Genomic_DNA"/>
</dbReference>
<reference evidence="8" key="1">
    <citation type="journal article" date="2019" name="Int. J. Syst. Evol. Microbiol.">
        <title>The Global Catalogue of Microorganisms (GCM) 10K type strain sequencing project: providing services to taxonomists for standard genome sequencing and annotation.</title>
        <authorList>
            <consortium name="The Broad Institute Genomics Platform"/>
            <consortium name="The Broad Institute Genome Sequencing Center for Infectious Disease"/>
            <person name="Wu L."/>
            <person name="Ma J."/>
        </authorList>
    </citation>
    <scope>NUCLEOTIDE SEQUENCE [LARGE SCALE GENOMIC DNA]</scope>
    <source>
        <strain evidence="8">JCM 11483</strain>
    </source>
</reference>
<evidence type="ECO:0000256" key="4">
    <source>
        <dbReference type="ARBA" id="ARBA00023136"/>
    </source>
</evidence>
<evidence type="ECO:0000256" key="5">
    <source>
        <dbReference type="SAM" id="Phobius"/>
    </source>
</evidence>
<dbReference type="InterPro" id="IPR010432">
    <property type="entry name" value="RDD"/>
</dbReference>
<dbReference type="PANTHER" id="PTHR38480:SF1">
    <property type="entry name" value="SLR0254 PROTEIN"/>
    <property type="match status" value="1"/>
</dbReference>
<evidence type="ECO:0000256" key="3">
    <source>
        <dbReference type="ARBA" id="ARBA00022989"/>
    </source>
</evidence>
<dbReference type="RefSeq" id="WP_344720133.1">
    <property type="nucleotide sequence ID" value="NZ_BAAAYG010000005.1"/>
</dbReference>
<evidence type="ECO:0000259" key="6">
    <source>
        <dbReference type="Pfam" id="PF06271"/>
    </source>
</evidence>
<keyword evidence="8" id="KW-1185">Reference proteome</keyword>
<feature type="transmembrane region" description="Helical" evidence="5">
    <location>
        <begin position="30"/>
        <end position="47"/>
    </location>
</feature>
<accession>A0ABP6REG7</accession>
<organism evidence="7 8">
    <name type="scientific">Nesterenkonia halobia</name>
    <dbReference type="NCBI Taxonomy" id="37922"/>
    <lineage>
        <taxon>Bacteria</taxon>
        <taxon>Bacillati</taxon>
        <taxon>Actinomycetota</taxon>
        <taxon>Actinomycetes</taxon>
        <taxon>Micrococcales</taxon>
        <taxon>Micrococcaceae</taxon>
        <taxon>Nesterenkonia</taxon>
    </lineage>
</organism>
<comment type="subcellular location">
    <subcellularLocation>
        <location evidence="1">Membrane</location>
        <topology evidence="1">Multi-pass membrane protein</topology>
    </subcellularLocation>
</comment>
<feature type="transmembrane region" description="Helical" evidence="5">
    <location>
        <begin position="59"/>
        <end position="79"/>
    </location>
</feature>
<feature type="transmembrane region" description="Helical" evidence="5">
    <location>
        <begin position="115"/>
        <end position="135"/>
    </location>
</feature>
<protein>
    <submittedName>
        <fullName evidence="7">RDD family protein</fullName>
    </submittedName>
</protein>
<dbReference type="PANTHER" id="PTHR38480">
    <property type="entry name" value="SLR0254 PROTEIN"/>
    <property type="match status" value="1"/>
</dbReference>
<keyword evidence="2 5" id="KW-0812">Transmembrane</keyword>
<keyword evidence="4 5" id="KW-0472">Membrane</keyword>
<evidence type="ECO:0000313" key="7">
    <source>
        <dbReference type="EMBL" id="GAA3284978.1"/>
    </source>
</evidence>